<proteinExistence type="predicted"/>
<comment type="caution">
    <text evidence="1">The sequence shown here is derived from an EMBL/GenBank/DDBJ whole genome shotgun (WGS) entry which is preliminary data.</text>
</comment>
<sequence length="30" mass="3587">MQALIHLQICFSKKCLRIVNTSMMKSRRSY</sequence>
<reference evidence="1" key="1">
    <citation type="submission" date="2022-11" db="EMBL/GenBank/DDBJ databases">
        <authorList>
            <person name="Morgan W.R."/>
            <person name="Tartar A."/>
        </authorList>
    </citation>
    <scope>NUCLEOTIDE SEQUENCE</scope>
    <source>
        <strain evidence="1">ARSEF 373</strain>
    </source>
</reference>
<protein>
    <recommendedName>
        <fullName evidence="3">Ribosomal protein L36</fullName>
    </recommendedName>
</protein>
<name>A0AAV2Z9B7_9STRA</name>
<accession>A0AAV2Z9B7</accession>
<keyword evidence="2" id="KW-1185">Reference proteome</keyword>
<dbReference type="Proteomes" id="UP001146120">
    <property type="component" value="Unassembled WGS sequence"/>
</dbReference>
<evidence type="ECO:0000313" key="1">
    <source>
        <dbReference type="EMBL" id="DBA02916.1"/>
    </source>
</evidence>
<reference evidence="1" key="2">
    <citation type="journal article" date="2023" name="Microbiol Resour">
        <title>Decontamination and Annotation of the Draft Genome Sequence of the Oomycete Lagenidium giganteum ARSEF 373.</title>
        <authorList>
            <person name="Morgan W.R."/>
            <person name="Tartar A."/>
        </authorList>
    </citation>
    <scope>NUCLEOTIDE SEQUENCE</scope>
    <source>
        <strain evidence="1">ARSEF 373</strain>
    </source>
</reference>
<evidence type="ECO:0000313" key="2">
    <source>
        <dbReference type="Proteomes" id="UP001146120"/>
    </source>
</evidence>
<dbReference type="EMBL" id="DAKRPA010000025">
    <property type="protein sequence ID" value="DBA02916.1"/>
    <property type="molecule type" value="Genomic_DNA"/>
</dbReference>
<organism evidence="1 2">
    <name type="scientific">Lagenidium giganteum</name>
    <dbReference type="NCBI Taxonomy" id="4803"/>
    <lineage>
        <taxon>Eukaryota</taxon>
        <taxon>Sar</taxon>
        <taxon>Stramenopiles</taxon>
        <taxon>Oomycota</taxon>
        <taxon>Peronosporomycetes</taxon>
        <taxon>Pythiales</taxon>
        <taxon>Pythiaceae</taxon>
    </lineage>
</organism>
<gene>
    <name evidence="1" type="ORF">N0F65_005943</name>
</gene>
<dbReference type="AlphaFoldDB" id="A0AAV2Z9B7"/>
<evidence type="ECO:0008006" key="3">
    <source>
        <dbReference type="Google" id="ProtNLM"/>
    </source>
</evidence>